<accession>A0A090RAJ2</accession>
<proteinExistence type="predicted"/>
<dbReference type="Proteomes" id="UP000029227">
    <property type="component" value="Unassembled WGS sequence"/>
</dbReference>
<protein>
    <submittedName>
        <fullName evidence="1">Uncharacterized protein</fullName>
    </submittedName>
</protein>
<sequence>MTWKFAGRADAFDGFAVNNKTVKGLDSFLSGYISPSLFSSKKINMSRQALAMLASMNEYDQMQVIKEMYYVSANPHSRSVVRHKRFPLIRIYRSRYPFKNYHYLLTIKLKDGEVVIHDIAFDERLHGQRIPKSSHQRSQMYHVRKNAGAKGQYNGTQNNDEVEALMKEWNAADAIQTQNVRTIHVTVNGMLNDYNKAAELMGIHTQVAYNEDNPREYTLFHNPTDNGVLDLVECGFDKTWKTSHNAKHLAAVMKQCAQNGQRVKWTVHSQGAIIFASALTYLEGINPGLKLPNQELVVHAGGTGVAKIGRIAKKLGLRVNHHKTRVNPFDAVPNIFGFEMKNSNSSLMRCMKAFGLVVNKDDMTISPHTLPYFGLELYRLQLINSGHNKALKRVNDVDKLIKNLNVNRHC</sequence>
<dbReference type="AlphaFoldDB" id="A0A090RAJ2"/>
<dbReference type="EMBL" id="BBMN01000004">
    <property type="protein sequence ID" value="GAL04597.1"/>
    <property type="molecule type" value="Genomic_DNA"/>
</dbReference>
<evidence type="ECO:0000313" key="1">
    <source>
        <dbReference type="EMBL" id="GAL04597.1"/>
    </source>
</evidence>
<evidence type="ECO:0000313" key="2">
    <source>
        <dbReference type="Proteomes" id="UP000029227"/>
    </source>
</evidence>
<comment type="caution">
    <text evidence="1">The sequence shown here is derived from an EMBL/GenBank/DDBJ whole genome shotgun (WGS) entry which is preliminary data.</text>
</comment>
<organism evidence="1 2">
    <name type="scientific">Photobacterium aphoticum</name>
    <dbReference type="NCBI Taxonomy" id="754436"/>
    <lineage>
        <taxon>Bacteria</taxon>
        <taxon>Pseudomonadati</taxon>
        <taxon>Pseudomonadota</taxon>
        <taxon>Gammaproteobacteria</taxon>
        <taxon>Vibrionales</taxon>
        <taxon>Vibrionaceae</taxon>
        <taxon>Photobacterium</taxon>
    </lineage>
</organism>
<dbReference type="eggNOG" id="ENOG502Z8CR">
    <property type="taxonomic scope" value="Bacteria"/>
</dbReference>
<name>A0A090RAJ2_9GAMM</name>
<gene>
    <name evidence="1" type="ORF">JCM19237_1269</name>
</gene>
<reference evidence="1 2" key="1">
    <citation type="journal article" date="2014" name="Genome Announc.">
        <title>Draft Genome Sequences of Two Vibrionaceae Species, Vibrio ponticus C121 and Photobacterium aphoticum C119, Isolated as Coral Reef Microbiota.</title>
        <authorList>
            <person name="Al-saari N."/>
            <person name="Meirelles P.M."/>
            <person name="Mino S."/>
            <person name="Suda W."/>
            <person name="Oshima K."/>
            <person name="Hattori M."/>
            <person name="Ohkuma M."/>
            <person name="Thompson F.L."/>
            <person name="Gomez-Gil B."/>
            <person name="Sawabe T."/>
            <person name="Sawabe T."/>
        </authorList>
    </citation>
    <scope>NUCLEOTIDE SEQUENCE [LARGE SCALE GENOMIC DNA]</scope>
    <source>
        <strain evidence="1 2">JCM 19237</strain>
    </source>
</reference>